<accession>A0A086JRF7</accession>
<evidence type="ECO:0000313" key="2">
    <source>
        <dbReference type="Proteomes" id="UP000028837"/>
    </source>
</evidence>
<comment type="caution">
    <text evidence="1">The sequence shown here is derived from an EMBL/GenBank/DDBJ whole genome shotgun (WGS) entry which is preliminary data.</text>
</comment>
<sequence>MFQWAPFPPRFQSLSPFVSSSYWSRTAPPTLLSLASLPWAVPCVGSRFFYSYHLQEGPQQCSRSPCGRGACAGIPQEAGTALEAKAGKRFATETSACDAGRRRNASFWTCLQTPAHIVENSEHGVDSATQGKSAVGAADSWKPGVRARRRRCRDSKNRSASEEENGIRNRPITVVRSVSTAQGATAPSQFSVFVAAEPACVAYTPGSAYPCALASTSKVNPASQLSFAMGCAKGLLKRSRVQLHESSAPASCIQGAVVGRRERSKARWEKQMHMLQLEAVLRMRTGPYPAFLKPTPLAVVCRKLSDIWDETDD</sequence>
<dbReference type="Proteomes" id="UP000028837">
    <property type="component" value="Unassembled WGS sequence"/>
</dbReference>
<evidence type="ECO:0000313" key="1">
    <source>
        <dbReference type="EMBL" id="KFG34725.1"/>
    </source>
</evidence>
<dbReference type="EMBL" id="AHZU02001222">
    <property type="protein sequence ID" value="KFG34725.1"/>
    <property type="molecule type" value="Genomic_DNA"/>
</dbReference>
<dbReference type="AlphaFoldDB" id="A0A086JRF7"/>
<name>A0A086JRF7_TOXGO</name>
<organism evidence="1 2">
    <name type="scientific">Toxoplasma gondii GAB2-2007-GAL-DOM2</name>
    <dbReference type="NCBI Taxonomy" id="1130820"/>
    <lineage>
        <taxon>Eukaryota</taxon>
        <taxon>Sar</taxon>
        <taxon>Alveolata</taxon>
        <taxon>Apicomplexa</taxon>
        <taxon>Conoidasida</taxon>
        <taxon>Coccidia</taxon>
        <taxon>Eucoccidiorida</taxon>
        <taxon>Eimeriorina</taxon>
        <taxon>Sarcocystidae</taxon>
        <taxon>Toxoplasma</taxon>
    </lineage>
</organism>
<gene>
    <name evidence="1" type="ORF">TGDOM2_251800</name>
</gene>
<reference evidence="1 2" key="1">
    <citation type="submission" date="2014-02" db="EMBL/GenBank/DDBJ databases">
        <authorList>
            <person name="Sibley D."/>
            <person name="Venepally P."/>
            <person name="Karamycheva S."/>
            <person name="Hadjithomas M."/>
            <person name="Khan A."/>
            <person name="Brunk B."/>
            <person name="Roos D."/>
            <person name="Caler E."/>
            <person name="Lorenzi H."/>
        </authorList>
    </citation>
    <scope>NUCLEOTIDE SEQUENCE [LARGE SCALE GENOMIC DNA]</scope>
    <source>
        <strain evidence="1 2">GAB2-2007-GAL-DOM2</strain>
    </source>
</reference>
<protein>
    <submittedName>
        <fullName evidence="1">Uncharacterized protein</fullName>
    </submittedName>
</protein>
<proteinExistence type="predicted"/>
<dbReference type="OrthoDB" id="330173at2759"/>
<dbReference type="VEuPathDB" id="ToxoDB:TGDOM2_251800"/>